<dbReference type="PRINTS" id="PR00344">
    <property type="entry name" value="BCTRLSENSOR"/>
</dbReference>
<dbReference type="CDD" id="cd00082">
    <property type="entry name" value="HisKA"/>
    <property type="match status" value="1"/>
</dbReference>
<keyword evidence="10" id="KW-1133">Transmembrane helix</keyword>
<evidence type="ECO:0000313" key="13">
    <source>
        <dbReference type="Proteomes" id="UP000228680"/>
    </source>
</evidence>
<feature type="transmembrane region" description="Helical" evidence="10">
    <location>
        <begin position="249"/>
        <end position="269"/>
    </location>
</feature>
<dbReference type="InterPro" id="IPR005467">
    <property type="entry name" value="His_kinase_dom"/>
</dbReference>
<keyword evidence="10" id="KW-0472">Membrane</keyword>
<comment type="subcellular location">
    <subcellularLocation>
        <location evidence="2">Cell membrane</location>
        <topology evidence="2">Multi-pass membrane protein</topology>
    </subcellularLocation>
</comment>
<keyword evidence="4" id="KW-0597">Phosphoprotein</keyword>
<evidence type="ECO:0000256" key="5">
    <source>
        <dbReference type="ARBA" id="ARBA00022679"/>
    </source>
</evidence>
<feature type="transmembrane region" description="Helical" evidence="10">
    <location>
        <begin position="12"/>
        <end position="38"/>
    </location>
</feature>
<dbReference type="AlphaFoldDB" id="A0A2M9EYB8"/>
<keyword evidence="9" id="KW-0902">Two-component regulatory system</keyword>
<dbReference type="GO" id="GO:0005886">
    <property type="term" value="C:plasma membrane"/>
    <property type="evidence" value="ECO:0007669"/>
    <property type="project" value="UniProtKB-SubCell"/>
</dbReference>
<keyword evidence="6" id="KW-0547">Nucleotide-binding</keyword>
<feature type="domain" description="Histidine kinase" evidence="11">
    <location>
        <begin position="350"/>
        <end position="568"/>
    </location>
</feature>
<evidence type="ECO:0000256" key="10">
    <source>
        <dbReference type="SAM" id="Phobius"/>
    </source>
</evidence>
<dbReference type="SMART" id="SM00387">
    <property type="entry name" value="HATPase_c"/>
    <property type="match status" value="1"/>
</dbReference>
<keyword evidence="10" id="KW-0812">Transmembrane</keyword>
<dbReference type="Proteomes" id="UP000228680">
    <property type="component" value="Unassembled WGS sequence"/>
</dbReference>
<evidence type="ECO:0000256" key="1">
    <source>
        <dbReference type="ARBA" id="ARBA00000085"/>
    </source>
</evidence>
<name>A0A2M9EYB8_9BACL</name>
<keyword evidence="5" id="KW-0808">Transferase</keyword>
<protein>
    <recommendedName>
        <fullName evidence="3">histidine kinase</fullName>
        <ecNumber evidence="3">2.7.13.3</ecNumber>
    </recommendedName>
</protein>
<gene>
    <name evidence="12" type="ORF">CQS04_09845</name>
</gene>
<dbReference type="GO" id="GO:0000155">
    <property type="term" value="F:phosphorelay sensor kinase activity"/>
    <property type="evidence" value="ECO:0007669"/>
    <property type="project" value="InterPro"/>
</dbReference>
<evidence type="ECO:0000256" key="8">
    <source>
        <dbReference type="ARBA" id="ARBA00022840"/>
    </source>
</evidence>
<keyword evidence="8" id="KW-0067">ATP-binding</keyword>
<dbReference type="Pfam" id="PF02518">
    <property type="entry name" value="HATPase_c"/>
    <property type="match status" value="1"/>
</dbReference>
<reference evidence="12 13" key="1">
    <citation type="submission" date="2017-10" db="EMBL/GenBank/DDBJ databases">
        <title>Draft genome of Chryseomicrobium casticus sp. nov.</title>
        <authorList>
            <person name="Chakraborty R."/>
            <person name="Saha T."/>
        </authorList>
    </citation>
    <scope>NUCLEOTIDE SEQUENCE [LARGE SCALE GENOMIC DNA]</scope>
    <source>
        <strain evidence="12 13">ET03</strain>
    </source>
</reference>
<evidence type="ECO:0000256" key="7">
    <source>
        <dbReference type="ARBA" id="ARBA00022777"/>
    </source>
</evidence>
<comment type="catalytic activity">
    <reaction evidence="1">
        <text>ATP + protein L-histidine = ADP + protein N-phospho-L-histidine.</text>
        <dbReference type="EC" id="2.7.13.3"/>
    </reaction>
</comment>
<dbReference type="PROSITE" id="PS50109">
    <property type="entry name" value="HIS_KIN"/>
    <property type="match status" value="1"/>
</dbReference>
<evidence type="ECO:0000313" key="12">
    <source>
        <dbReference type="EMBL" id="PJK16203.1"/>
    </source>
</evidence>
<organism evidence="12 13">
    <name type="scientific">Chryseomicrobium excrementi</name>
    <dbReference type="NCBI Taxonomy" id="2041346"/>
    <lineage>
        <taxon>Bacteria</taxon>
        <taxon>Bacillati</taxon>
        <taxon>Bacillota</taxon>
        <taxon>Bacilli</taxon>
        <taxon>Bacillales</taxon>
        <taxon>Caryophanaceae</taxon>
        <taxon>Chryseomicrobium</taxon>
    </lineage>
</organism>
<dbReference type="SUPFAM" id="SSF55874">
    <property type="entry name" value="ATPase domain of HSP90 chaperone/DNA topoisomerase II/histidine kinase"/>
    <property type="match status" value="1"/>
</dbReference>
<evidence type="ECO:0000256" key="4">
    <source>
        <dbReference type="ARBA" id="ARBA00022553"/>
    </source>
</evidence>
<evidence type="ECO:0000256" key="2">
    <source>
        <dbReference type="ARBA" id="ARBA00004651"/>
    </source>
</evidence>
<dbReference type="GO" id="GO:0005524">
    <property type="term" value="F:ATP binding"/>
    <property type="evidence" value="ECO:0007669"/>
    <property type="project" value="UniProtKB-KW"/>
</dbReference>
<comment type="caution">
    <text evidence="12">The sequence shown here is derived from an EMBL/GenBank/DDBJ whole genome shotgun (WGS) entry which is preliminary data.</text>
</comment>
<dbReference type="PANTHER" id="PTHR43547:SF2">
    <property type="entry name" value="HYBRID SIGNAL TRANSDUCTION HISTIDINE KINASE C"/>
    <property type="match status" value="1"/>
</dbReference>
<dbReference type="OrthoDB" id="368131at2"/>
<proteinExistence type="predicted"/>
<dbReference type="RefSeq" id="WP_100353980.1">
    <property type="nucleotide sequence ID" value="NZ_PCGR01000003.1"/>
</dbReference>
<dbReference type="EC" id="2.7.13.3" evidence="3"/>
<dbReference type="InterPro" id="IPR004358">
    <property type="entry name" value="Sig_transdc_His_kin-like_C"/>
</dbReference>
<sequence>MTVIQRLVFRYISQFIFVLFVIIVALITSTLLIGFTLLEQESGNDISTLSSDYLEVAISIEDDEVEVRDSLLEGLDSQDAWLQIVSEDGTVLFNHDVPVEVPTSYSTPDFASLYDTAGPSTRLLALTFEDKPYIAVLGKSEKIRDLLTRIEDTSFTNMTEEDQKVAKELQANLYVYNETTLVDSFETTPKVNQPTLHELVDFQATNVDRTEVIVTYYNPETRLTYIGVRPNEKMTGTTQAMNTTILSTFSMTMLVILGLLLALAIWYAIRLGRPVIHIIRWLQLLAEDELQEPIDKKGKPVSTKKNGKLRKPFKPFKEVLESLSKLTHTLQHNKLQQQKTEETREEWITGLSHDLKTPLSAIYGYSVMMNNPEYEWSRHEVNEFTEVIERNSLYMSGLIEDLTLTYRIKNDGLPVFLETLEMVSTVQTITESFMSTHLKEEQTYSMELPKEPFEYDMDLNHFTRILQNLLGNAIKYNPEGTKIQIHLTKRTDSFQLVIQDNGVGMTEETRQRLFDRYYRGTGVSDTTLGTGLGLAITKQLIELHSGTIEVHSQVDKGATIEVIFPWKSYIYKKLS</sequence>
<dbReference type="SUPFAM" id="SSF47384">
    <property type="entry name" value="Homodimeric domain of signal transducing histidine kinase"/>
    <property type="match status" value="1"/>
</dbReference>
<dbReference type="Gene3D" id="1.10.287.130">
    <property type="match status" value="1"/>
</dbReference>
<dbReference type="FunFam" id="3.30.565.10:FF:000006">
    <property type="entry name" value="Sensor histidine kinase WalK"/>
    <property type="match status" value="1"/>
</dbReference>
<dbReference type="EMBL" id="PCGR01000003">
    <property type="protein sequence ID" value="PJK16203.1"/>
    <property type="molecule type" value="Genomic_DNA"/>
</dbReference>
<keyword evidence="13" id="KW-1185">Reference proteome</keyword>
<evidence type="ECO:0000256" key="9">
    <source>
        <dbReference type="ARBA" id="ARBA00023012"/>
    </source>
</evidence>
<dbReference type="InterPro" id="IPR036097">
    <property type="entry name" value="HisK_dim/P_sf"/>
</dbReference>
<dbReference type="Gene3D" id="3.30.565.10">
    <property type="entry name" value="Histidine kinase-like ATPase, C-terminal domain"/>
    <property type="match status" value="1"/>
</dbReference>
<dbReference type="CDD" id="cd00075">
    <property type="entry name" value="HATPase"/>
    <property type="match status" value="1"/>
</dbReference>
<dbReference type="PANTHER" id="PTHR43547">
    <property type="entry name" value="TWO-COMPONENT HISTIDINE KINASE"/>
    <property type="match status" value="1"/>
</dbReference>
<accession>A0A2M9EYB8</accession>
<dbReference type="Pfam" id="PF00512">
    <property type="entry name" value="HisKA"/>
    <property type="match status" value="1"/>
</dbReference>
<evidence type="ECO:0000259" key="11">
    <source>
        <dbReference type="PROSITE" id="PS50109"/>
    </source>
</evidence>
<evidence type="ECO:0000256" key="6">
    <source>
        <dbReference type="ARBA" id="ARBA00022741"/>
    </source>
</evidence>
<keyword evidence="7" id="KW-0418">Kinase</keyword>
<dbReference type="InterPro" id="IPR036890">
    <property type="entry name" value="HATPase_C_sf"/>
</dbReference>
<dbReference type="SMART" id="SM00388">
    <property type="entry name" value="HisKA"/>
    <property type="match status" value="1"/>
</dbReference>
<dbReference type="InterPro" id="IPR003594">
    <property type="entry name" value="HATPase_dom"/>
</dbReference>
<evidence type="ECO:0000256" key="3">
    <source>
        <dbReference type="ARBA" id="ARBA00012438"/>
    </source>
</evidence>
<dbReference type="InterPro" id="IPR003661">
    <property type="entry name" value="HisK_dim/P_dom"/>
</dbReference>